<proteinExistence type="predicted"/>
<protein>
    <submittedName>
        <fullName evidence="1">Uncharacterized protein</fullName>
    </submittedName>
</protein>
<dbReference type="EMBL" id="JACSDZ010000005">
    <property type="protein sequence ID" value="KAF7403924.1"/>
    <property type="molecule type" value="Genomic_DNA"/>
</dbReference>
<keyword evidence="2" id="KW-1185">Reference proteome</keyword>
<organism evidence="1 2">
    <name type="scientific">Vespula germanica</name>
    <name type="common">German yellow jacket</name>
    <name type="synonym">Paravespula germanica</name>
    <dbReference type="NCBI Taxonomy" id="30212"/>
    <lineage>
        <taxon>Eukaryota</taxon>
        <taxon>Metazoa</taxon>
        <taxon>Ecdysozoa</taxon>
        <taxon>Arthropoda</taxon>
        <taxon>Hexapoda</taxon>
        <taxon>Insecta</taxon>
        <taxon>Pterygota</taxon>
        <taxon>Neoptera</taxon>
        <taxon>Endopterygota</taxon>
        <taxon>Hymenoptera</taxon>
        <taxon>Apocrita</taxon>
        <taxon>Aculeata</taxon>
        <taxon>Vespoidea</taxon>
        <taxon>Vespidae</taxon>
        <taxon>Vespinae</taxon>
        <taxon>Vespula</taxon>
    </lineage>
</organism>
<accession>A0A834NDD2</accession>
<evidence type="ECO:0000313" key="1">
    <source>
        <dbReference type="EMBL" id="KAF7403924.1"/>
    </source>
</evidence>
<sequence length="132" mass="15016">MCRDVGYDEGQSSPRLLKYHCFSKRWKESVPRRGCAIERLGSEYGGVNRVETVGQYGGGVVRKAEEWDGMGLGGWGEIEKQVERETEDTMIEYRTFRGIMKTWPPPGNPDGSAFKAQPPYSVYYSRSKVIPR</sequence>
<comment type="caution">
    <text evidence="1">The sequence shown here is derived from an EMBL/GenBank/DDBJ whole genome shotgun (WGS) entry which is preliminary data.</text>
</comment>
<evidence type="ECO:0000313" key="2">
    <source>
        <dbReference type="Proteomes" id="UP000617340"/>
    </source>
</evidence>
<name>A0A834NDD2_VESGE</name>
<reference evidence="1" key="1">
    <citation type="journal article" date="2020" name="G3 (Bethesda)">
        <title>High-Quality Assemblies for Three Invasive Social Wasps from the &lt;i&gt;Vespula&lt;/i&gt; Genus.</title>
        <authorList>
            <person name="Harrop T.W.R."/>
            <person name="Guhlin J."/>
            <person name="McLaughlin G.M."/>
            <person name="Permina E."/>
            <person name="Stockwell P."/>
            <person name="Gilligan J."/>
            <person name="Le Lec M.F."/>
            <person name="Gruber M.A.M."/>
            <person name="Quinn O."/>
            <person name="Lovegrove M."/>
            <person name="Duncan E.J."/>
            <person name="Remnant E.J."/>
            <person name="Van Eeckhoven J."/>
            <person name="Graham B."/>
            <person name="Knapp R.A."/>
            <person name="Langford K.W."/>
            <person name="Kronenberg Z."/>
            <person name="Press M.O."/>
            <person name="Eacker S.M."/>
            <person name="Wilson-Rankin E.E."/>
            <person name="Purcell J."/>
            <person name="Lester P.J."/>
            <person name="Dearden P.K."/>
        </authorList>
    </citation>
    <scope>NUCLEOTIDE SEQUENCE</scope>
    <source>
        <strain evidence="1">Linc-1</strain>
    </source>
</reference>
<dbReference type="Proteomes" id="UP000617340">
    <property type="component" value="Unassembled WGS sequence"/>
</dbReference>
<gene>
    <name evidence="1" type="ORF">HZH68_006718</name>
</gene>
<dbReference type="AlphaFoldDB" id="A0A834NDD2"/>